<sequence>MAAHSRTRDGEETTAEAGVIRRTPGGWSVQGEQVPDLVNAMVLADILAAEQQRVPEAPPAPPRAGDDATEVERLRITVAQLEHALQTRVVVEQAIGVLAERHRLAPREAFEKLRSAARSRGRKVADLSRDVVGSCTNPLTPLPAELAGAGTAAEAGNGRV</sequence>
<feature type="compositionally biased region" description="Basic and acidic residues" evidence="1">
    <location>
        <begin position="1"/>
        <end position="11"/>
    </location>
</feature>
<evidence type="ECO:0000313" key="3">
    <source>
        <dbReference type="EMBL" id="MDA2810056.1"/>
    </source>
</evidence>
<feature type="domain" description="ANTAR" evidence="2">
    <location>
        <begin position="71"/>
        <end position="132"/>
    </location>
</feature>
<name>A0ABT4TZC4_9ACTN</name>
<evidence type="ECO:0000313" key="4">
    <source>
        <dbReference type="Proteomes" id="UP001527866"/>
    </source>
</evidence>
<dbReference type="InterPro" id="IPR005561">
    <property type="entry name" value="ANTAR"/>
</dbReference>
<reference evidence="3 4" key="1">
    <citation type="submission" date="2023-01" db="EMBL/GenBank/DDBJ databases">
        <title>Draft genome sequence of Nocardiopsis sp. RSe5-2 isolated from halophytes.</title>
        <authorList>
            <person name="Duangmal K."/>
            <person name="Chantavorakit T."/>
        </authorList>
    </citation>
    <scope>NUCLEOTIDE SEQUENCE [LARGE SCALE GENOMIC DNA]</scope>
    <source>
        <strain evidence="3 4">RSe5-2</strain>
    </source>
</reference>
<proteinExistence type="predicted"/>
<dbReference type="PROSITE" id="PS50921">
    <property type="entry name" value="ANTAR"/>
    <property type="match status" value="1"/>
</dbReference>
<accession>A0ABT4TZC4</accession>
<dbReference type="Proteomes" id="UP001527866">
    <property type="component" value="Unassembled WGS sequence"/>
</dbReference>
<feature type="region of interest" description="Disordered" evidence="1">
    <location>
        <begin position="1"/>
        <end position="23"/>
    </location>
</feature>
<dbReference type="Pfam" id="PF03861">
    <property type="entry name" value="ANTAR"/>
    <property type="match status" value="1"/>
</dbReference>
<protein>
    <submittedName>
        <fullName evidence="3">ANTAR domain-containing protein</fullName>
    </submittedName>
</protein>
<dbReference type="InterPro" id="IPR011006">
    <property type="entry name" value="CheY-like_superfamily"/>
</dbReference>
<dbReference type="InterPro" id="IPR036388">
    <property type="entry name" value="WH-like_DNA-bd_sf"/>
</dbReference>
<keyword evidence="4" id="KW-1185">Reference proteome</keyword>
<evidence type="ECO:0000256" key="1">
    <source>
        <dbReference type="SAM" id="MobiDB-lite"/>
    </source>
</evidence>
<gene>
    <name evidence="3" type="ORF">O4J56_05345</name>
</gene>
<comment type="caution">
    <text evidence="3">The sequence shown here is derived from an EMBL/GenBank/DDBJ whole genome shotgun (WGS) entry which is preliminary data.</text>
</comment>
<dbReference type="RefSeq" id="WP_270683994.1">
    <property type="nucleotide sequence ID" value="NZ_JAQFWQ010000009.1"/>
</dbReference>
<organism evidence="3 4">
    <name type="scientific">Nocardiopsis endophytica</name>
    <dbReference type="NCBI Taxonomy" id="3018445"/>
    <lineage>
        <taxon>Bacteria</taxon>
        <taxon>Bacillati</taxon>
        <taxon>Actinomycetota</taxon>
        <taxon>Actinomycetes</taxon>
        <taxon>Streptosporangiales</taxon>
        <taxon>Nocardiopsidaceae</taxon>
        <taxon>Nocardiopsis</taxon>
    </lineage>
</organism>
<evidence type="ECO:0000259" key="2">
    <source>
        <dbReference type="PROSITE" id="PS50921"/>
    </source>
</evidence>
<dbReference type="Gene3D" id="1.10.10.10">
    <property type="entry name" value="Winged helix-like DNA-binding domain superfamily/Winged helix DNA-binding domain"/>
    <property type="match status" value="1"/>
</dbReference>
<dbReference type="SMART" id="SM01012">
    <property type="entry name" value="ANTAR"/>
    <property type="match status" value="1"/>
</dbReference>
<dbReference type="SUPFAM" id="SSF52172">
    <property type="entry name" value="CheY-like"/>
    <property type="match status" value="1"/>
</dbReference>
<dbReference type="EMBL" id="JAQFWQ010000009">
    <property type="protein sequence ID" value="MDA2810056.1"/>
    <property type="molecule type" value="Genomic_DNA"/>
</dbReference>